<dbReference type="PANTHER" id="PTHR10277">
    <property type="entry name" value="HOMOCITRATE SYNTHASE-RELATED"/>
    <property type="match status" value="1"/>
</dbReference>
<comment type="pathway">
    <text evidence="1">Amino-acid biosynthesis; L-leucine biosynthesis; L-leucine from 3-methyl-2-oxobutanoate: step 1/4.</text>
</comment>
<name>A0ABV5QRQ8_9ACTN</name>
<sequence length="430" mass="47823">MALHMPADHQPRYSDFNLTGLSDETMREGGERALFGADDDLKLQLIEALANAGIRDIDLGSGLTEPAFLRRVLDSKYLLGRIPEDTQFVFNLTLKTWEPLSEALKVVPREYLSRIQVSLGMVEYKQEERLLERAHEKLTSIGVGSFRSSILNAFSHEIDEERYAFINEQIERVRRLGINLVRVNDSIGTLLPHATGILAANLVRDNPDVTFYLHAHDDIGLGLANSLASVFNGFSMVEGGVAGFGNRAGLANVEVMSHIFADRRITVGGRTLDSKKLSEVAHLAERVFMALPNVYRPISGLLTQTENAGIVNVPDYLGVTREVEYFLNPIGLFPVTVGQILGNAGMPEEITSDEKFLAAVCDRIKNYMEKDLYERKRAHFEELVRQVHEFYADFVRLDDVQTTALEVLQEQGSASDAATARAKAVVRSEG</sequence>
<dbReference type="InterPro" id="IPR050073">
    <property type="entry name" value="2-IPM_HCS-like"/>
</dbReference>
<evidence type="ECO:0000256" key="5">
    <source>
        <dbReference type="ARBA" id="ARBA00023211"/>
    </source>
</evidence>
<evidence type="ECO:0000256" key="4">
    <source>
        <dbReference type="ARBA" id="ARBA00022679"/>
    </source>
</evidence>
<dbReference type="PROSITE" id="PS50991">
    <property type="entry name" value="PYR_CT"/>
    <property type="match status" value="1"/>
</dbReference>
<proteinExistence type="predicted"/>
<gene>
    <name evidence="8" type="ORF">ACFFTP_16190</name>
</gene>
<dbReference type="EC" id="2.3.3.13" evidence="2"/>
<evidence type="ECO:0000256" key="6">
    <source>
        <dbReference type="ARBA" id="ARBA00023304"/>
    </source>
</evidence>
<dbReference type="SUPFAM" id="SSF51569">
    <property type="entry name" value="Aldolase"/>
    <property type="match status" value="1"/>
</dbReference>
<dbReference type="RefSeq" id="WP_345485730.1">
    <property type="nucleotide sequence ID" value="NZ_BAAAWU010000001.1"/>
</dbReference>
<evidence type="ECO:0000313" key="9">
    <source>
        <dbReference type="Proteomes" id="UP001589716"/>
    </source>
</evidence>
<dbReference type="PANTHER" id="PTHR10277:SF9">
    <property type="entry name" value="2-ISOPROPYLMALATE SYNTHASE 1, CHLOROPLASTIC-RELATED"/>
    <property type="match status" value="1"/>
</dbReference>
<dbReference type="InterPro" id="IPR000891">
    <property type="entry name" value="PYR_CT"/>
</dbReference>
<keyword evidence="6" id="KW-0100">Branched-chain amino acid biosynthesis</keyword>
<keyword evidence="9" id="KW-1185">Reference proteome</keyword>
<evidence type="ECO:0000259" key="7">
    <source>
        <dbReference type="PROSITE" id="PS50991"/>
    </source>
</evidence>
<dbReference type="Gene3D" id="3.20.20.70">
    <property type="entry name" value="Aldolase class I"/>
    <property type="match status" value="1"/>
</dbReference>
<protein>
    <recommendedName>
        <fullName evidence="2">2-isopropylmalate synthase</fullName>
        <ecNumber evidence="2">2.3.3.13</ecNumber>
    </recommendedName>
</protein>
<comment type="caution">
    <text evidence="8">The sequence shown here is derived from an EMBL/GenBank/DDBJ whole genome shotgun (WGS) entry which is preliminary data.</text>
</comment>
<evidence type="ECO:0000256" key="1">
    <source>
        <dbReference type="ARBA" id="ARBA00004689"/>
    </source>
</evidence>
<keyword evidence="5" id="KW-0464">Manganese</keyword>
<dbReference type="PROSITE" id="PS00816">
    <property type="entry name" value="AIPM_HOMOCIT_SYNTH_2"/>
    <property type="match status" value="1"/>
</dbReference>
<dbReference type="InterPro" id="IPR002034">
    <property type="entry name" value="AIPM/Hcit_synth_CS"/>
</dbReference>
<keyword evidence="4" id="KW-0808">Transferase</keyword>
<dbReference type="EMBL" id="JBHMCT010000009">
    <property type="protein sequence ID" value="MFB9555719.1"/>
    <property type="molecule type" value="Genomic_DNA"/>
</dbReference>
<reference evidence="8 9" key="1">
    <citation type="submission" date="2024-09" db="EMBL/GenBank/DDBJ databases">
        <authorList>
            <person name="Sun Q."/>
            <person name="Mori K."/>
        </authorList>
    </citation>
    <scope>NUCLEOTIDE SEQUENCE [LARGE SCALE GENOMIC DNA]</scope>
    <source>
        <strain evidence="8 9">JCM 4414</strain>
    </source>
</reference>
<dbReference type="InterPro" id="IPR013785">
    <property type="entry name" value="Aldolase_TIM"/>
</dbReference>
<evidence type="ECO:0000313" key="8">
    <source>
        <dbReference type="EMBL" id="MFB9555719.1"/>
    </source>
</evidence>
<keyword evidence="3" id="KW-0028">Amino-acid biosynthesis</keyword>
<evidence type="ECO:0000256" key="3">
    <source>
        <dbReference type="ARBA" id="ARBA00022605"/>
    </source>
</evidence>
<feature type="domain" description="Pyruvate carboxyltransferase" evidence="7">
    <location>
        <begin position="19"/>
        <end position="278"/>
    </location>
</feature>
<organism evidence="8 9">
    <name type="scientific">Streptomyces roseoviridis</name>
    <dbReference type="NCBI Taxonomy" id="67361"/>
    <lineage>
        <taxon>Bacteria</taxon>
        <taxon>Bacillati</taxon>
        <taxon>Actinomycetota</taxon>
        <taxon>Actinomycetes</taxon>
        <taxon>Kitasatosporales</taxon>
        <taxon>Streptomycetaceae</taxon>
        <taxon>Streptomyces</taxon>
    </lineage>
</organism>
<evidence type="ECO:0000256" key="2">
    <source>
        <dbReference type="ARBA" id="ARBA00012973"/>
    </source>
</evidence>
<accession>A0ABV5QRQ8</accession>
<dbReference type="Pfam" id="PF00682">
    <property type="entry name" value="HMGL-like"/>
    <property type="match status" value="1"/>
</dbReference>
<dbReference type="Proteomes" id="UP001589716">
    <property type="component" value="Unassembled WGS sequence"/>
</dbReference>